<dbReference type="EMBL" id="SMKI01000702">
    <property type="protein sequence ID" value="TDC61942.1"/>
    <property type="molecule type" value="Genomic_DNA"/>
</dbReference>
<accession>A0A4R4SIU5</accession>
<evidence type="ECO:0000313" key="2">
    <source>
        <dbReference type="EMBL" id="TDC61942.1"/>
    </source>
</evidence>
<dbReference type="Proteomes" id="UP000295345">
    <property type="component" value="Unassembled WGS sequence"/>
</dbReference>
<protein>
    <submittedName>
        <fullName evidence="2">Uncharacterized protein</fullName>
    </submittedName>
</protein>
<evidence type="ECO:0000313" key="3">
    <source>
        <dbReference type="Proteomes" id="UP000295345"/>
    </source>
</evidence>
<gene>
    <name evidence="2" type="ORF">E1283_34885</name>
</gene>
<feature type="non-terminal residue" evidence="2">
    <location>
        <position position="111"/>
    </location>
</feature>
<feature type="compositionally biased region" description="Basic residues" evidence="1">
    <location>
        <begin position="89"/>
        <end position="102"/>
    </location>
</feature>
<dbReference type="RefSeq" id="WP_207930658.1">
    <property type="nucleotide sequence ID" value="NZ_SMKI01000702.1"/>
</dbReference>
<organism evidence="2 3">
    <name type="scientific">Streptomyces hainanensis</name>
    <dbReference type="NCBI Taxonomy" id="402648"/>
    <lineage>
        <taxon>Bacteria</taxon>
        <taxon>Bacillati</taxon>
        <taxon>Actinomycetota</taxon>
        <taxon>Actinomycetes</taxon>
        <taxon>Kitasatosporales</taxon>
        <taxon>Streptomycetaceae</taxon>
        <taxon>Streptomyces</taxon>
    </lineage>
</organism>
<feature type="region of interest" description="Disordered" evidence="1">
    <location>
        <begin position="88"/>
        <end position="111"/>
    </location>
</feature>
<dbReference type="AlphaFoldDB" id="A0A4R4SIU5"/>
<name>A0A4R4SIU5_9ACTN</name>
<evidence type="ECO:0000256" key="1">
    <source>
        <dbReference type="SAM" id="MobiDB-lite"/>
    </source>
</evidence>
<proteinExistence type="predicted"/>
<keyword evidence="3" id="KW-1185">Reference proteome</keyword>
<sequence>MRRETDWGESAGLALARELVARLAPDELPLFDETVTAAPRGARSRRQRDDPLGFGAVEAAAVLFTTIACGVASEVVKALAEDAGQRAAGRTRRLLRRLRRERRPAPPPDDP</sequence>
<comment type="caution">
    <text evidence="2">The sequence shown here is derived from an EMBL/GenBank/DDBJ whole genome shotgun (WGS) entry which is preliminary data.</text>
</comment>
<reference evidence="2 3" key="1">
    <citation type="submission" date="2019-03" db="EMBL/GenBank/DDBJ databases">
        <title>Draft genome sequences of novel Actinobacteria.</title>
        <authorList>
            <person name="Sahin N."/>
            <person name="Ay H."/>
            <person name="Saygin H."/>
        </authorList>
    </citation>
    <scope>NUCLEOTIDE SEQUENCE [LARGE SCALE GENOMIC DNA]</scope>
    <source>
        <strain evidence="2 3">DSM 41900</strain>
    </source>
</reference>